<proteinExistence type="predicted"/>
<feature type="chain" id="PRO_5040408110" evidence="2">
    <location>
        <begin position="21"/>
        <end position="124"/>
    </location>
</feature>
<accession>A0A9P4IVH4</accession>
<dbReference type="Proteomes" id="UP000799439">
    <property type="component" value="Unassembled WGS sequence"/>
</dbReference>
<evidence type="ECO:0000256" key="1">
    <source>
        <dbReference type="SAM" id="MobiDB-lite"/>
    </source>
</evidence>
<evidence type="ECO:0000313" key="3">
    <source>
        <dbReference type="EMBL" id="KAF2148622.1"/>
    </source>
</evidence>
<keyword evidence="4" id="KW-1185">Reference proteome</keyword>
<gene>
    <name evidence="3" type="ORF">K461DRAFT_298019</name>
</gene>
<protein>
    <submittedName>
        <fullName evidence="3">Uncharacterized protein</fullName>
    </submittedName>
</protein>
<feature type="signal peptide" evidence="2">
    <location>
        <begin position="1"/>
        <end position="20"/>
    </location>
</feature>
<evidence type="ECO:0000313" key="4">
    <source>
        <dbReference type="Proteomes" id="UP000799439"/>
    </source>
</evidence>
<name>A0A9P4IVH4_9PEZI</name>
<reference evidence="3" key="1">
    <citation type="journal article" date="2020" name="Stud. Mycol.">
        <title>101 Dothideomycetes genomes: a test case for predicting lifestyles and emergence of pathogens.</title>
        <authorList>
            <person name="Haridas S."/>
            <person name="Albert R."/>
            <person name="Binder M."/>
            <person name="Bloem J."/>
            <person name="Labutti K."/>
            <person name="Salamov A."/>
            <person name="Andreopoulos B."/>
            <person name="Baker S."/>
            <person name="Barry K."/>
            <person name="Bills G."/>
            <person name="Bluhm B."/>
            <person name="Cannon C."/>
            <person name="Castanera R."/>
            <person name="Culley D."/>
            <person name="Daum C."/>
            <person name="Ezra D."/>
            <person name="Gonzalez J."/>
            <person name="Henrissat B."/>
            <person name="Kuo A."/>
            <person name="Liang C."/>
            <person name="Lipzen A."/>
            <person name="Lutzoni F."/>
            <person name="Magnuson J."/>
            <person name="Mondo S."/>
            <person name="Nolan M."/>
            <person name="Ohm R."/>
            <person name="Pangilinan J."/>
            <person name="Park H.-J."/>
            <person name="Ramirez L."/>
            <person name="Alfaro M."/>
            <person name="Sun H."/>
            <person name="Tritt A."/>
            <person name="Yoshinaga Y."/>
            <person name="Zwiers L.-H."/>
            <person name="Turgeon B."/>
            <person name="Goodwin S."/>
            <person name="Spatafora J."/>
            <person name="Crous P."/>
            <person name="Grigoriev I."/>
        </authorList>
    </citation>
    <scope>NUCLEOTIDE SEQUENCE</scope>
    <source>
        <strain evidence="3">CBS 260.36</strain>
    </source>
</reference>
<keyword evidence="2" id="KW-0732">Signal</keyword>
<dbReference type="AlphaFoldDB" id="A0A9P4IVH4"/>
<comment type="caution">
    <text evidence="3">The sequence shown here is derived from an EMBL/GenBank/DDBJ whole genome shotgun (WGS) entry which is preliminary data.</text>
</comment>
<feature type="region of interest" description="Disordered" evidence="1">
    <location>
        <begin position="104"/>
        <end position="124"/>
    </location>
</feature>
<dbReference type="EMBL" id="ML996093">
    <property type="protein sequence ID" value="KAF2148622.1"/>
    <property type="molecule type" value="Genomic_DNA"/>
</dbReference>
<evidence type="ECO:0000256" key="2">
    <source>
        <dbReference type="SAM" id="SignalP"/>
    </source>
</evidence>
<sequence>MFSTKIFLLAILAFAASVFAVDITFSGKHESNNPVKPPVTGYRKSYLDLDANDIIKNMGAWSGGRFEAKASRRPGSLTIQNVNKAANEASALSEVEEMRKLVTSNAKKVNKSGSSSPRHAGSRS</sequence>
<organism evidence="3 4">
    <name type="scientific">Myriangium duriaei CBS 260.36</name>
    <dbReference type="NCBI Taxonomy" id="1168546"/>
    <lineage>
        <taxon>Eukaryota</taxon>
        <taxon>Fungi</taxon>
        <taxon>Dikarya</taxon>
        <taxon>Ascomycota</taxon>
        <taxon>Pezizomycotina</taxon>
        <taxon>Dothideomycetes</taxon>
        <taxon>Dothideomycetidae</taxon>
        <taxon>Myriangiales</taxon>
        <taxon>Myriangiaceae</taxon>
        <taxon>Myriangium</taxon>
    </lineage>
</organism>